<sequence length="197" mass="22094">MAKKKLYDENGNVVKGRLKKPFYKKIWFWLLVIVVVGYSLNSEEETAEPTDSIAVEPSKSEESAEPVVTSDSEPTEEIKAEPVVKEEPIETSAEEQYQAILDEYTQKIKEAAPKLVEEYNAEYPNNQGGLEGLAELSNDKISDLAEISNDGISAMAEVHFTKGSGKYEDYEEWASKLMDIYMEESGQITDAYMNSAQ</sequence>
<feature type="region of interest" description="Disordered" evidence="1">
    <location>
        <begin position="43"/>
        <end position="92"/>
    </location>
</feature>
<dbReference type="EMBL" id="JBHUFF010000002">
    <property type="protein sequence ID" value="MFD1798339.1"/>
    <property type="molecule type" value="Genomic_DNA"/>
</dbReference>
<name>A0ABW4NJD3_9LACT</name>
<keyword evidence="2" id="KW-0812">Transmembrane</keyword>
<protein>
    <submittedName>
        <fullName evidence="3">Uncharacterized protein</fullName>
    </submittedName>
</protein>
<keyword evidence="2" id="KW-0472">Membrane</keyword>
<reference evidence="4" key="1">
    <citation type="journal article" date="2019" name="Int. J. Syst. Evol. Microbiol.">
        <title>The Global Catalogue of Microorganisms (GCM) 10K type strain sequencing project: providing services to taxonomists for standard genome sequencing and annotation.</title>
        <authorList>
            <consortium name="The Broad Institute Genomics Platform"/>
            <consortium name="The Broad Institute Genome Sequencing Center for Infectious Disease"/>
            <person name="Wu L."/>
            <person name="Ma J."/>
        </authorList>
    </citation>
    <scope>NUCLEOTIDE SEQUENCE [LARGE SCALE GENOMIC DNA]</scope>
    <source>
        <strain evidence="4">KCTC 42143</strain>
    </source>
</reference>
<evidence type="ECO:0000256" key="2">
    <source>
        <dbReference type="SAM" id="Phobius"/>
    </source>
</evidence>
<evidence type="ECO:0000313" key="3">
    <source>
        <dbReference type="EMBL" id="MFD1798339.1"/>
    </source>
</evidence>
<proteinExistence type="predicted"/>
<keyword evidence="2" id="KW-1133">Transmembrane helix</keyword>
<dbReference type="Proteomes" id="UP001597285">
    <property type="component" value="Unassembled WGS sequence"/>
</dbReference>
<gene>
    <name evidence="3" type="ORF">ACFSBK_00475</name>
</gene>
<accession>A0ABW4NJD3</accession>
<feature type="compositionally biased region" description="Basic and acidic residues" evidence="1">
    <location>
        <begin position="76"/>
        <end position="88"/>
    </location>
</feature>
<dbReference type="RefSeq" id="WP_058918783.1">
    <property type="nucleotide sequence ID" value="NZ_JBHSQC010000011.1"/>
</dbReference>
<evidence type="ECO:0000256" key="1">
    <source>
        <dbReference type="SAM" id="MobiDB-lite"/>
    </source>
</evidence>
<feature type="transmembrane region" description="Helical" evidence="2">
    <location>
        <begin position="21"/>
        <end position="40"/>
    </location>
</feature>
<evidence type="ECO:0000313" key="4">
    <source>
        <dbReference type="Proteomes" id="UP001597285"/>
    </source>
</evidence>
<comment type="caution">
    <text evidence="3">The sequence shown here is derived from an EMBL/GenBank/DDBJ whole genome shotgun (WGS) entry which is preliminary data.</text>
</comment>
<keyword evidence="4" id="KW-1185">Reference proteome</keyword>
<organism evidence="3 4">
    <name type="scientific">Carnobacterium antarcticum</name>
    <dbReference type="NCBI Taxonomy" id="2126436"/>
    <lineage>
        <taxon>Bacteria</taxon>
        <taxon>Bacillati</taxon>
        <taxon>Bacillota</taxon>
        <taxon>Bacilli</taxon>
        <taxon>Lactobacillales</taxon>
        <taxon>Carnobacteriaceae</taxon>
        <taxon>Carnobacterium</taxon>
    </lineage>
</organism>